<organism evidence="7 8">
    <name type="scientific">Parabacteroides distasonis</name>
    <dbReference type="NCBI Taxonomy" id="823"/>
    <lineage>
        <taxon>Bacteria</taxon>
        <taxon>Pseudomonadati</taxon>
        <taxon>Bacteroidota</taxon>
        <taxon>Bacteroidia</taxon>
        <taxon>Bacteroidales</taxon>
        <taxon>Tannerellaceae</taxon>
        <taxon>Parabacteroides</taxon>
    </lineage>
</organism>
<evidence type="ECO:0000313" key="8">
    <source>
        <dbReference type="Proteomes" id="UP000432516"/>
    </source>
</evidence>
<keyword evidence="5" id="KW-0998">Cell outer membrane</keyword>
<dbReference type="InterPro" id="IPR012944">
    <property type="entry name" value="SusD_RagB_dom"/>
</dbReference>
<dbReference type="AlphaFoldDB" id="A0A7K0I650"/>
<reference evidence="7 8" key="1">
    <citation type="journal article" date="2019" name="Nat. Med.">
        <title>A library of human gut bacterial isolates paired with longitudinal multiomics data enables mechanistic microbiome research.</title>
        <authorList>
            <person name="Poyet M."/>
            <person name="Groussin M."/>
            <person name="Gibbons S.M."/>
            <person name="Avila-Pacheco J."/>
            <person name="Jiang X."/>
            <person name="Kearney S.M."/>
            <person name="Perrotta A.R."/>
            <person name="Berdy B."/>
            <person name="Zhao S."/>
            <person name="Lieberman T.D."/>
            <person name="Swanson P.K."/>
            <person name="Smith M."/>
            <person name="Roesemann S."/>
            <person name="Alexander J.E."/>
            <person name="Rich S.A."/>
            <person name="Livny J."/>
            <person name="Vlamakis H."/>
            <person name="Clish C."/>
            <person name="Bullock K."/>
            <person name="Deik A."/>
            <person name="Scott J."/>
            <person name="Pierce K.A."/>
            <person name="Xavier R.J."/>
            <person name="Alm E.J."/>
        </authorList>
    </citation>
    <scope>NUCLEOTIDE SEQUENCE [LARGE SCALE GENOMIC DNA]</scope>
    <source>
        <strain evidence="7 8">BIOML-A2</strain>
    </source>
</reference>
<comment type="similarity">
    <text evidence="2">Belongs to the SusD family.</text>
</comment>
<evidence type="ECO:0000313" key="7">
    <source>
        <dbReference type="EMBL" id="MRZ57565.1"/>
    </source>
</evidence>
<dbReference type="InterPro" id="IPR011990">
    <property type="entry name" value="TPR-like_helical_dom_sf"/>
</dbReference>
<evidence type="ECO:0000259" key="6">
    <source>
        <dbReference type="Pfam" id="PF07980"/>
    </source>
</evidence>
<evidence type="ECO:0000256" key="3">
    <source>
        <dbReference type="ARBA" id="ARBA00022729"/>
    </source>
</evidence>
<evidence type="ECO:0000256" key="2">
    <source>
        <dbReference type="ARBA" id="ARBA00006275"/>
    </source>
</evidence>
<name>A0A7K0I650_PARDI</name>
<proteinExistence type="inferred from homology"/>
<dbReference type="Gene3D" id="1.25.40.390">
    <property type="match status" value="1"/>
</dbReference>
<feature type="non-terminal residue" evidence="7">
    <location>
        <position position="1"/>
    </location>
</feature>
<protein>
    <submittedName>
        <fullName evidence="7">RagB/SusD family nutrient uptake outer membrane protein</fullName>
    </submittedName>
</protein>
<feature type="domain" description="RagB/SusD" evidence="6">
    <location>
        <begin position="81"/>
        <end position="345"/>
    </location>
</feature>
<comment type="subcellular location">
    <subcellularLocation>
        <location evidence="1">Cell outer membrane</location>
    </subcellularLocation>
</comment>
<keyword evidence="4" id="KW-0472">Membrane</keyword>
<evidence type="ECO:0000256" key="4">
    <source>
        <dbReference type="ARBA" id="ARBA00023136"/>
    </source>
</evidence>
<dbReference type="SUPFAM" id="SSF48452">
    <property type="entry name" value="TPR-like"/>
    <property type="match status" value="1"/>
</dbReference>
<dbReference type="Proteomes" id="UP000432516">
    <property type="component" value="Unassembled WGS sequence"/>
</dbReference>
<accession>A0A7K0I650</accession>
<dbReference type="EMBL" id="WKNE01000099">
    <property type="protein sequence ID" value="MRZ57565.1"/>
    <property type="molecule type" value="Genomic_DNA"/>
</dbReference>
<sequence>YHTELGWQDKAERLLKLAADETDAIINSGRYEIYNTGKPEKDYYEMFVMEDKTNLKEAILPVTYLDGKRKHGMSRTLWEANTGFSKDFMEGYLCKDGKPISLSSYYKGDDNMRNETADRDPRLKQTVLTWDFPTRVTVSTNDSTFITEESKFIDQYCYTGYKSIKYFIPTDKAFEANNNTYDGIAYRYAETLLINAEAKAELGTISQVDLDKTINVLRDRVGMPHLTTNVGFTDPNWTKWGYELSPLLQEIRRERRVELAGEGRRWDDLMRWKAGKICDNIKTYVGKRQPEKDGKYAIVYPNYTNEDYSYEAGKSRTWDDRLYLRPIPTAELQRNPNLLPQNPGWDK</sequence>
<keyword evidence="3" id="KW-0732">Signal</keyword>
<dbReference type="Pfam" id="PF07980">
    <property type="entry name" value="SusD_RagB"/>
    <property type="match status" value="1"/>
</dbReference>
<comment type="caution">
    <text evidence="7">The sequence shown here is derived from an EMBL/GenBank/DDBJ whole genome shotgun (WGS) entry which is preliminary data.</text>
</comment>
<evidence type="ECO:0000256" key="1">
    <source>
        <dbReference type="ARBA" id="ARBA00004442"/>
    </source>
</evidence>
<dbReference type="RefSeq" id="WP_154398693.1">
    <property type="nucleotide sequence ID" value="NZ_WKNE01000099.1"/>
</dbReference>
<gene>
    <name evidence="7" type="ORF">GKD68_23095</name>
</gene>
<evidence type="ECO:0000256" key="5">
    <source>
        <dbReference type="ARBA" id="ARBA00023237"/>
    </source>
</evidence>
<dbReference type="GO" id="GO:0009279">
    <property type="term" value="C:cell outer membrane"/>
    <property type="evidence" value="ECO:0007669"/>
    <property type="project" value="UniProtKB-SubCell"/>
</dbReference>